<reference evidence="1" key="1">
    <citation type="submission" date="2019-12" db="EMBL/GenBank/DDBJ databases">
        <title>An insight into the sialome of adult female Ixodes ricinus ticks feeding for 6 days.</title>
        <authorList>
            <person name="Perner J."/>
            <person name="Ribeiro J.M.C."/>
        </authorList>
    </citation>
    <scope>NUCLEOTIDE SEQUENCE</scope>
    <source>
        <strain evidence="1">Semi-engorged</strain>
        <tissue evidence="1">Salivary glands</tissue>
    </source>
</reference>
<proteinExistence type="predicted"/>
<protein>
    <submittedName>
        <fullName evidence="1">Uncharacterized protein</fullName>
    </submittedName>
</protein>
<dbReference type="AlphaFoldDB" id="A0A6B0U7M0"/>
<dbReference type="EMBL" id="GIFC01002452">
    <property type="protein sequence ID" value="MXU84535.1"/>
    <property type="molecule type" value="Transcribed_RNA"/>
</dbReference>
<accession>A0A6B0U7M0</accession>
<name>A0A6B0U7M0_IXORI</name>
<evidence type="ECO:0000313" key="1">
    <source>
        <dbReference type="EMBL" id="MXU84535.1"/>
    </source>
</evidence>
<sequence>MSLLVWACPCNCKLVEATFTCTLHVLARTGHQSGLRACNCLYSFHIWCSRITIGLALHLVRAPSRAISWHDTRERRCSALP</sequence>
<organism evidence="1">
    <name type="scientific">Ixodes ricinus</name>
    <name type="common">Common tick</name>
    <name type="synonym">Acarus ricinus</name>
    <dbReference type="NCBI Taxonomy" id="34613"/>
    <lineage>
        <taxon>Eukaryota</taxon>
        <taxon>Metazoa</taxon>
        <taxon>Ecdysozoa</taxon>
        <taxon>Arthropoda</taxon>
        <taxon>Chelicerata</taxon>
        <taxon>Arachnida</taxon>
        <taxon>Acari</taxon>
        <taxon>Parasitiformes</taxon>
        <taxon>Ixodida</taxon>
        <taxon>Ixodoidea</taxon>
        <taxon>Ixodidae</taxon>
        <taxon>Ixodinae</taxon>
        <taxon>Ixodes</taxon>
    </lineage>
</organism>